<comment type="caution">
    <text evidence="1">The sequence shown here is derived from an EMBL/GenBank/DDBJ whole genome shotgun (WGS) entry which is preliminary data.</text>
</comment>
<organism evidence="1 2">
    <name type="scientific">Monilinia laxa</name>
    <name type="common">Brown rot fungus</name>
    <name type="synonym">Sclerotinia laxa</name>
    <dbReference type="NCBI Taxonomy" id="61186"/>
    <lineage>
        <taxon>Eukaryota</taxon>
        <taxon>Fungi</taxon>
        <taxon>Dikarya</taxon>
        <taxon>Ascomycota</taxon>
        <taxon>Pezizomycotina</taxon>
        <taxon>Leotiomycetes</taxon>
        <taxon>Helotiales</taxon>
        <taxon>Sclerotiniaceae</taxon>
        <taxon>Monilinia</taxon>
    </lineage>
</organism>
<name>A0A5N6JWH6_MONLA</name>
<proteinExistence type="predicted"/>
<accession>A0A5N6JWH6</accession>
<sequence>MHSSPYQLLYDAAPIWISILQVMSGKVESFFHLHLSLGVSSSVSSSYRRTTPLIKSFIISHGPWLMWLCYYYCAIPQETINLKLLVMSDERGAGIIKLPETSDNRRPGTRIHLI</sequence>
<protein>
    <submittedName>
        <fullName evidence="1">Uncharacterized protein</fullName>
    </submittedName>
</protein>
<evidence type="ECO:0000313" key="2">
    <source>
        <dbReference type="Proteomes" id="UP000326757"/>
    </source>
</evidence>
<evidence type="ECO:0000313" key="1">
    <source>
        <dbReference type="EMBL" id="KAB8293302.1"/>
    </source>
</evidence>
<dbReference type="Proteomes" id="UP000326757">
    <property type="component" value="Unassembled WGS sequence"/>
</dbReference>
<reference evidence="1 2" key="1">
    <citation type="submission" date="2019-06" db="EMBL/GenBank/DDBJ databases">
        <title>Genome Sequence of the Brown Rot Fungal Pathogen Monilinia laxa.</title>
        <authorList>
            <person name="De Miccolis Angelini R.M."/>
            <person name="Landi L."/>
            <person name="Abate D."/>
            <person name="Pollastro S."/>
            <person name="Romanazzi G."/>
            <person name="Faretra F."/>
        </authorList>
    </citation>
    <scope>NUCLEOTIDE SEQUENCE [LARGE SCALE GENOMIC DNA]</scope>
    <source>
        <strain evidence="1 2">Mlax316</strain>
    </source>
</reference>
<keyword evidence="2" id="KW-1185">Reference proteome</keyword>
<gene>
    <name evidence="1" type="ORF">EYC80_007631</name>
</gene>
<dbReference type="AlphaFoldDB" id="A0A5N6JWH6"/>
<dbReference type="EMBL" id="VIGI01000012">
    <property type="protein sequence ID" value="KAB8293302.1"/>
    <property type="molecule type" value="Genomic_DNA"/>
</dbReference>